<dbReference type="SUPFAM" id="SSF47384">
    <property type="entry name" value="Homodimeric domain of signal transducing histidine kinase"/>
    <property type="match status" value="1"/>
</dbReference>
<feature type="modified residue" description="4-aspartylphosphate" evidence="11">
    <location>
        <position position="522"/>
    </location>
</feature>
<protein>
    <recommendedName>
        <fullName evidence="10">Sensory/regulatory protein RpfC</fullName>
        <ecNumber evidence="2">2.7.13.3</ecNumber>
    </recommendedName>
</protein>
<keyword evidence="8" id="KW-0902">Two-component regulatory system</keyword>
<reference evidence="15 16" key="1">
    <citation type="submission" date="2017-03" db="EMBL/GenBank/DDBJ databases">
        <title>Lifting the veil on microbial sulfur biogeochemistry in mining wastewaters.</title>
        <authorList>
            <person name="Kantor R.S."/>
            <person name="Colenbrander Nelson T."/>
            <person name="Marshall S."/>
            <person name="Bennett D."/>
            <person name="Apte S."/>
            <person name="Camacho D."/>
            <person name="Thomas B.C."/>
            <person name="Warren L.A."/>
            <person name="Banfield J.F."/>
        </authorList>
    </citation>
    <scope>NUCLEOTIDE SEQUENCE [LARGE SCALE GENOMIC DNA]</scope>
    <source>
        <strain evidence="15">32-68-21</strain>
    </source>
</reference>
<evidence type="ECO:0000256" key="12">
    <source>
        <dbReference type="SAM" id="Phobius"/>
    </source>
</evidence>
<evidence type="ECO:0000256" key="5">
    <source>
        <dbReference type="ARBA" id="ARBA00022741"/>
    </source>
</evidence>
<feature type="transmembrane region" description="Helical" evidence="12">
    <location>
        <begin position="85"/>
        <end position="104"/>
    </location>
</feature>
<feature type="transmembrane region" description="Helical" evidence="12">
    <location>
        <begin position="168"/>
        <end position="190"/>
    </location>
</feature>
<feature type="transmembrane region" description="Helical" evidence="12">
    <location>
        <begin position="116"/>
        <end position="136"/>
    </location>
</feature>
<dbReference type="SMART" id="SM00448">
    <property type="entry name" value="REC"/>
    <property type="match status" value="1"/>
</dbReference>
<dbReference type="SMART" id="SM00387">
    <property type="entry name" value="HATPase_c"/>
    <property type="match status" value="1"/>
</dbReference>
<evidence type="ECO:0000256" key="11">
    <source>
        <dbReference type="PROSITE-ProRule" id="PRU00169"/>
    </source>
</evidence>
<dbReference type="SUPFAM" id="SSF55874">
    <property type="entry name" value="ATPase domain of HSP90 chaperone/DNA topoisomerase II/histidine kinase"/>
    <property type="match status" value="1"/>
</dbReference>
<dbReference type="PANTHER" id="PTHR45339">
    <property type="entry name" value="HYBRID SIGNAL TRANSDUCTION HISTIDINE KINASE J"/>
    <property type="match status" value="1"/>
</dbReference>
<evidence type="ECO:0000259" key="13">
    <source>
        <dbReference type="PROSITE" id="PS50109"/>
    </source>
</evidence>
<evidence type="ECO:0000256" key="3">
    <source>
        <dbReference type="ARBA" id="ARBA00022553"/>
    </source>
</evidence>
<dbReference type="InterPro" id="IPR001789">
    <property type="entry name" value="Sig_transdc_resp-reg_receiver"/>
</dbReference>
<keyword evidence="7" id="KW-0067">ATP-binding</keyword>
<dbReference type="PROSITE" id="PS50109">
    <property type="entry name" value="HIS_KIN"/>
    <property type="match status" value="1"/>
</dbReference>
<dbReference type="EMBL" id="NCEQ01000002">
    <property type="protein sequence ID" value="OYX58518.1"/>
    <property type="molecule type" value="Genomic_DNA"/>
</dbReference>
<evidence type="ECO:0000313" key="16">
    <source>
        <dbReference type="Proteomes" id="UP000216147"/>
    </source>
</evidence>
<evidence type="ECO:0000256" key="10">
    <source>
        <dbReference type="ARBA" id="ARBA00068150"/>
    </source>
</evidence>
<dbReference type="CDD" id="cd00082">
    <property type="entry name" value="HisKA"/>
    <property type="match status" value="1"/>
</dbReference>
<dbReference type="SUPFAM" id="SSF52172">
    <property type="entry name" value="CheY-like"/>
    <property type="match status" value="1"/>
</dbReference>
<accession>A0A258HQA7</accession>
<evidence type="ECO:0000256" key="4">
    <source>
        <dbReference type="ARBA" id="ARBA00022679"/>
    </source>
</evidence>
<dbReference type="InterPro" id="IPR004358">
    <property type="entry name" value="Sig_transdc_His_kin-like_C"/>
</dbReference>
<gene>
    <name evidence="15" type="ORF">B7Y86_02185</name>
</gene>
<dbReference type="Gene3D" id="3.40.50.2300">
    <property type="match status" value="1"/>
</dbReference>
<sequence length="611" mass="64992">MVGSEDIGKSLDSGRSAGVSASEAAQALTAILQTQYLRYIIIGSWAIGLLGTVGWVEAIVWFIGTIGAGVIRGKVEKGMAGRVDAGWGLVFPAVATVTTAAWASAPLMAWFSDHPFGHPLAVALLVSGYVLVFAQLRSSPKQAIVISSPYTVAALIIAASLWGGPLFWPFVAILPFTSAGMFVLVTMTVLREERIRAFQEHQAHLIAELQGARDKADAANQAKSNFLGVISHELRTPMNGVLGAAQLLGATRLETTQREYLSIIRNSGDNLLSLLNDILDMTKIEAGKMTFEIIDVSLEDLHRRVTGPFVAQAESKGLEFRSTFVGETPAVVKGDPLRVCQVLQNLLSNAVKFTDAGVIDYRVESTRINDRRVAFAFSVTDSGSGIAEADLERLFQPFTQADASSTRRFGGTGLGLTIARRMANIMGGDIIVTSTVGQGSTFTLVVEADVVEWQAVTEAEAIDAEVGDGESLNILVVEDHPVNRMILEAWLGSAGHSTATAENGQIAVDMAGKQRFDLIIMDVNMPVMDGLSATRLIRTKGPNAETPIAVLSASARHEDHQAGLEAGADAYLNKPIDFAALARLMQKVHGGRTGVRVAAEVAELGETAAAA</sequence>
<dbReference type="SMART" id="SM00388">
    <property type="entry name" value="HisKA"/>
    <property type="match status" value="1"/>
</dbReference>
<evidence type="ECO:0000313" key="15">
    <source>
        <dbReference type="EMBL" id="OYX58518.1"/>
    </source>
</evidence>
<keyword evidence="6 15" id="KW-0418">Kinase</keyword>
<dbReference type="Gene3D" id="3.30.565.10">
    <property type="entry name" value="Histidine kinase-like ATPase, C-terminal domain"/>
    <property type="match status" value="1"/>
</dbReference>
<dbReference type="GO" id="GO:0000155">
    <property type="term" value="F:phosphorelay sensor kinase activity"/>
    <property type="evidence" value="ECO:0007669"/>
    <property type="project" value="InterPro"/>
</dbReference>
<feature type="domain" description="Response regulatory" evidence="14">
    <location>
        <begin position="473"/>
        <end position="589"/>
    </location>
</feature>
<keyword evidence="12" id="KW-0472">Membrane</keyword>
<keyword evidence="12" id="KW-1133">Transmembrane helix</keyword>
<feature type="transmembrane region" description="Helical" evidence="12">
    <location>
        <begin position="143"/>
        <end position="162"/>
    </location>
</feature>
<name>A0A258HQA7_9CAUL</name>
<dbReference type="AlphaFoldDB" id="A0A258HQA7"/>
<evidence type="ECO:0000256" key="6">
    <source>
        <dbReference type="ARBA" id="ARBA00022777"/>
    </source>
</evidence>
<keyword evidence="4" id="KW-0808">Transferase</keyword>
<evidence type="ECO:0000256" key="7">
    <source>
        <dbReference type="ARBA" id="ARBA00022840"/>
    </source>
</evidence>
<dbReference type="InterPro" id="IPR036890">
    <property type="entry name" value="HATPase_C_sf"/>
</dbReference>
<feature type="domain" description="Histidine kinase" evidence="13">
    <location>
        <begin position="229"/>
        <end position="450"/>
    </location>
</feature>
<dbReference type="CDD" id="cd17546">
    <property type="entry name" value="REC_hyHK_CKI1_RcsC-like"/>
    <property type="match status" value="1"/>
</dbReference>
<feature type="transmembrane region" description="Helical" evidence="12">
    <location>
        <begin position="39"/>
        <end position="64"/>
    </location>
</feature>
<dbReference type="InterPro" id="IPR003594">
    <property type="entry name" value="HATPase_dom"/>
</dbReference>
<evidence type="ECO:0000256" key="2">
    <source>
        <dbReference type="ARBA" id="ARBA00012438"/>
    </source>
</evidence>
<dbReference type="InterPro" id="IPR005467">
    <property type="entry name" value="His_kinase_dom"/>
</dbReference>
<evidence type="ECO:0000256" key="9">
    <source>
        <dbReference type="ARBA" id="ARBA00064003"/>
    </source>
</evidence>
<dbReference type="GO" id="GO:0005524">
    <property type="term" value="F:ATP binding"/>
    <property type="evidence" value="ECO:0007669"/>
    <property type="project" value="UniProtKB-KW"/>
</dbReference>
<organism evidence="15 16">
    <name type="scientific">Brevundimonas subvibrioides</name>
    <dbReference type="NCBI Taxonomy" id="74313"/>
    <lineage>
        <taxon>Bacteria</taxon>
        <taxon>Pseudomonadati</taxon>
        <taxon>Pseudomonadota</taxon>
        <taxon>Alphaproteobacteria</taxon>
        <taxon>Caulobacterales</taxon>
        <taxon>Caulobacteraceae</taxon>
        <taxon>Brevundimonas</taxon>
    </lineage>
</organism>
<keyword evidence="5" id="KW-0547">Nucleotide-binding</keyword>
<dbReference type="InterPro" id="IPR003661">
    <property type="entry name" value="HisK_dim/P_dom"/>
</dbReference>
<dbReference type="Proteomes" id="UP000216147">
    <property type="component" value="Unassembled WGS sequence"/>
</dbReference>
<comment type="subunit">
    <text evidence="9">At low DSF concentrations, interacts with RpfF.</text>
</comment>
<dbReference type="Pfam" id="PF02518">
    <property type="entry name" value="HATPase_c"/>
    <property type="match status" value="1"/>
</dbReference>
<dbReference type="Pfam" id="PF00072">
    <property type="entry name" value="Response_reg"/>
    <property type="match status" value="1"/>
</dbReference>
<keyword evidence="12" id="KW-0812">Transmembrane</keyword>
<dbReference type="PRINTS" id="PR00344">
    <property type="entry name" value="BCTRLSENSOR"/>
</dbReference>
<dbReference type="EC" id="2.7.13.3" evidence="2"/>
<dbReference type="InterPro" id="IPR036097">
    <property type="entry name" value="HisK_dim/P_sf"/>
</dbReference>
<dbReference type="PROSITE" id="PS50110">
    <property type="entry name" value="RESPONSE_REGULATORY"/>
    <property type="match status" value="1"/>
</dbReference>
<evidence type="ECO:0000256" key="8">
    <source>
        <dbReference type="ARBA" id="ARBA00023012"/>
    </source>
</evidence>
<dbReference type="FunFam" id="3.30.565.10:FF:000010">
    <property type="entry name" value="Sensor histidine kinase RcsC"/>
    <property type="match status" value="1"/>
</dbReference>
<comment type="catalytic activity">
    <reaction evidence="1">
        <text>ATP + protein L-histidine = ADP + protein N-phospho-L-histidine.</text>
        <dbReference type="EC" id="2.7.13.3"/>
    </reaction>
</comment>
<evidence type="ECO:0000259" key="14">
    <source>
        <dbReference type="PROSITE" id="PS50110"/>
    </source>
</evidence>
<dbReference type="Gene3D" id="1.10.287.130">
    <property type="match status" value="1"/>
</dbReference>
<comment type="caution">
    <text evidence="15">The sequence shown here is derived from an EMBL/GenBank/DDBJ whole genome shotgun (WGS) entry which is preliminary data.</text>
</comment>
<proteinExistence type="predicted"/>
<evidence type="ECO:0000256" key="1">
    <source>
        <dbReference type="ARBA" id="ARBA00000085"/>
    </source>
</evidence>
<dbReference type="Pfam" id="PF00512">
    <property type="entry name" value="HisKA"/>
    <property type="match status" value="1"/>
</dbReference>
<dbReference type="PANTHER" id="PTHR45339:SF1">
    <property type="entry name" value="HYBRID SIGNAL TRANSDUCTION HISTIDINE KINASE J"/>
    <property type="match status" value="1"/>
</dbReference>
<dbReference type="CDD" id="cd16922">
    <property type="entry name" value="HATPase_EvgS-ArcB-TorS-like"/>
    <property type="match status" value="1"/>
</dbReference>
<keyword evidence="3 11" id="KW-0597">Phosphoprotein</keyword>
<dbReference type="FunFam" id="1.10.287.130:FF:000002">
    <property type="entry name" value="Two-component osmosensing histidine kinase"/>
    <property type="match status" value="1"/>
</dbReference>
<dbReference type="InterPro" id="IPR011006">
    <property type="entry name" value="CheY-like_superfamily"/>
</dbReference>